<evidence type="ECO:0000259" key="1">
    <source>
        <dbReference type="Pfam" id="PF00535"/>
    </source>
</evidence>
<dbReference type="InterPro" id="IPR001173">
    <property type="entry name" value="Glyco_trans_2-like"/>
</dbReference>
<dbReference type="PANTHER" id="PTHR22916:SF3">
    <property type="entry name" value="UDP-GLCNAC:BETAGAL BETA-1,3-N-ACETYLGLUCOSAMINYLTRANSFERASE-LIKE PROTEIN 1"/>
    <property type="match status" value="1"/>
</dbReference>
<sequence length="306" mass="33040">MTTGTAALNSTSPAVVRSPQFERPAGEGLAAPACTLPEEPLVSVVMTSFNSAPWLPAAAQSVLAQSWSRLELVLVDDASTDDSLDIALRLADADSRVRVFAMDRNSGTYAAKNAGMAGAHGEVITFMDSDDAIDPERIARQLALLRRPGLVATTCNYVRRTAAGELVLNRGLAERQALISLMIKRQVVDEVGWFDAVRTSADDEYFERIRHSYGRQAHANVAEPLYVALHRESSLSTSNATGTRMQAENAEDFLSAPRRAYVEAYRAWYATLAAEGLRPCMPRHVGPLRPFPVHPAVAGTPHPGGG</sequence>
<dbReference type="SUPFAM" id="SSF53448">
    <property type="entry name" value="Nucleotide-diphospho-sugar transferases"/>
    <property type="match status" value="1"/>
</dbReference>
<proteinExistence type="predicted"/>
<evidence type="ECO:0000313" key="3">
    <source>
        <dbReference type="Proteomes" id="UP000623419"/>
    </source>
</evidence>
<dbReference type="Pfam" id="PF00535">
    <property type="entry name" value="Glycos_transf_2"/>
    <property type="match status" value="1"/>
</dbReference>
<keyword evidence="3" id="KW-1185">Reference proteome</keyword>
<dbReference type="CDD" id="cd00761">
    <property type="entry name" value="Glyco_tranf_GTA_type"/>
    <property type="match status" value="1"/>
</dbReference>
<dbReference type="Gene3D" id="3.90.550.10">
    <property type="entry name" value="Spore Coat Polysaccharide Biosynthesis Protein SpsA, Chain A"/>
    <property type="match status" value="1"/>
</dbReference>
<dbReference type="EMBL" id="BMKC01000001">
    <property type="protein sequence ID" value="GGA66839.1"/>
    <property type="molecule type" value="Genomic_DNA"/>
</dbReference>
<protein>
    <recommendedName>
        <fullName evidence="1">Glycosyltransferase 2-like domain-containing protein</fullName>
    </recommendedName>
</protein>
<dbReference type="RefSeq" id="WP_188659922.1">
    <property type="nucleotide sequence ID" value="NZ_BMKC01000001.1"/>
</dbReference>
<reference evidence="3" key="1">
    <citation type="journal article" date="2019" name="Int. J. Syst. Evol. Microbiol.">
        <title>The Global Catalogue of Microorganisms (GCM) 10K type strain sequencing project: providing services to taxonomists for standard genome sequencing and annotation.</title>
        <authorList>
            <consortium name="The Broad Institute Genomics Platform"/>
            <consortium name="The Broad Institute Genome Sequencing Center for Infectious Disease"/>
            <person name="Wu L."/>
            <person name="Ma J."/>
        </authorList>
    </citation>
    <scope>NUCLEOTIDE SEQUENCE [LARGE SCALE GENOMIC DNA]</scope>
    <source>
        <strain evidence="3">CGMCC 1.15905</strain>
    </source>
</reference>
<accession>A0ABQ1HBA7</accession>
<organism evidence="2 3">
    <name type="scientific">Arenimonas soli</name>
    <dbReference type="NCBI Taxonomy" id="2269504"/>
    <lineage>
        <taxon>Bacteria</taxon>
        <taxon>Pseudomonadati</taxon>
        <taxon>Pseudomonadota</taxon>
        <taxon>Gammaproteobacteria</taxon>
        <taxon>Lysobacterales</taxon>
        <taxon>Lysobacteraceae</taxon>
        <taxon>Arenimonas</taxon>
    </lineage>
</organism>
<gene>
    <name evidence="2" type="ORF">GCM10011521_01200</name>
</gene>
<feature type="domain" description="Glycosyltransferase 2-like" evidence="1">
    <location>
        <begin position="43"/>
        <end position="206"/>
    </location>
</feature>
<dbReference type="Proteomes" id="UP000623419">
    <property type="component" value="Unassembled WGS sequence"/>
</dbReference>
<name>A0ABQ1HBA7_9GAMM</name>
<dbReference type="PANTHER" id="PTHR22916">
    <property type="entry name" value="GLYCOSYLTRANSFERASE"/>
    <property type="match status" value="1"/>
</dbReference>
<comment type="caution">
    <text evidence="2">The sequence shown here is derived from an EMBL/GenBank/DDBJ whole genome shotgun (WGS) entry which is preliminary data.</text>
</comment>
<evidence type="ECO:0000313" key="2">
    <source>
        <dbReference type="EMBL" id="GGA66839.1"/>
    </source>
</evidence>
<dbReference type="InterPro" id="IPR029044">
    <property type="entry name" value="Nucleotide-diphossugar_trans"/>
</dbReference>